<proteinExistence type="predicted"/>
<dbReference type="InterPro" id="IPR040347">
    <property type="entry name" value="YBP1/2"/>
</dbReference>
<evidence type="ECO:0000313" key="1">
    <source>
        <dbReference type="EMBL" id="QBM88261.1"/>
    </source>
</evidence>
<sequence>MSDSEGVSLVSSNGTLEAFDFDQTLQILKEAAQDAADTKDYLLYSAVVDYHISEPARFTVEQRELVLQQLLDCFNQSHELVHEVGWDMPALLIPFVDSEFQFDGPIRSAPGVYKVLKIFEVLALYGNAKELFLKLTELLSTLKAGGNGQDAALAAKFYEIKLYCIFELIDSSMRRINTLYPSRFLAMAVLSFVNSLCINPIDDLTQFAFVMKRMFVFARNYVPPPKPGKVEVPADELQKIDDDEQFLQRKLLTALVTEGVHMALREQYLGYTVSYFNHLHRVLGSTKQPTLDFVLNIPVMTRLKELALSFDLDPQRDFELFLVLSAKLLDFEAAQDSDDDTFSSELFETLVVDFQRVFARCIVNAETGSVSNSLGGNLLLYTYEVSSENAPEEIDITLQQAISMSIRVIVPGIVHKALYHKSLVDMAVFWCWYTVQRLAKRPRALELELSSVPRVILSTFLQALLFAVVSLSATSQFRYTTLTLLTKILSSAPEHVAYTFINNALHECPFKGAKPVLVGVLRVLIVSDKKVDELSDKMGSLDVNGSKPDRKVPPPLPLRTLEEKTKYITLTKSRADEILSLVDLHVQLTFGRVNDAPHVNFEHLSTLLGLLNLLVPLKQSSVVDKKKVAAIIVATDKHIAAVETSFKGDEEKSVPLNAVTVLRVALARLAE</sequence>
<evidence type="ECO:0000313" key="2">
    <source>
        <dbReference type="Proteomes" id="UP000292447"/>
    </source>
</evidence>
<dbReference type="GO" id="GO:0005737">
    <property type="term" value="C:cytoplasm"/>
    <property type="evidence" value="ECO:0007669"/>
    <property type="project" value="TreeGrafter"/>
</dbReference>
<dbReference type="STRING" id="2163413.A0A4P6XQV8"/>
<dbReference type="GO" id="GO:0034599">
    <property type="term" value="P:cellular response to oxidative stress"/>
    <property type="evidence" value="ECO:0007669"/>
    <property type="project" value="InterPro"/>
</dbReference>
<dbReference type="PANTHER" id="PTHR28020:SF1">
    <property type="entry name" value="YAP1-BINDING PROTEIN 1-RELATED"/>
    <property type="match status" value="1"/>
</dbReference>
<reference evidence="2" key="1">
    <citation type="submission" date="2019-03" db="EMBL/GenBank/DDBJ databases">
        <title>Snf2 controls pulcherriminic acid biosynthesis and connects pigmentation and antifungal activity of the yeast Metschnikowia pulcherrima.</title>
        <authorList>
            <person name="Gore-Lloyd D."/>
            <person name="Sumann I."/>
            <person name="Brachmann A.O."/>
            <person name="Schneeberger K."/>
            <person name="Ortiz-Merino R.A."/>
            <person name="Moreno-Beltran M."/>
            <person name="Schlaefli M."/>
            <person name="Kirner P."/>
            <person name="Santos Kron A."/>
            <person name="Wolfe K.H."/>
            <person name="Piel J."/>
            <person name="Ahrens C.H."/>
            <person name="Henk D."/>
            <person name="Freimoser F.M."/>
        </authorList>
    </citation>
    <scope>NUCLEOTIDE SEQUENCE [LARGE SCALE GENOMIC DNA]</scope>
    <source>
        <strain evidence="2">APC 1.2</strain>
    </source>
</reference>
<keyword evidence="2" id="KW-1185">Reference proteome</keyword>
<accession>A0A4P6XQV8</accession>
<organism evidence="1 2">
    <name type="scientific">Metschnikowia aff. pulcherrima</name>
    <dbReference type="NCBI Taxonomy" id="2163413"/>
    <lineage>
        <taxon>Eukaryota</taxon>
        <taxon>Fungi</taxon>
        <taxon>Dikarya</taxon>
        <taxon>Ascomycota</taxon>
        <taxon>Saccharomycotina</taxon>
        <taxon>Pichiomycetes</taxon>
        <taxon>Metschnikowiaceae</taxon>
        <taxon>Metschnikowia</taxon>
    </lineage>
</organism>
<name>A0A4P6XQV8_9ASCO</name>
<dbReference type="AlphaFoldDB" id="A0A4P6XQV8"/>
<dbReference type="Pfam" id="PF08568">
    <property type="entry name" value="Kinetochor_Ybp2"/>
    <property type="match status" value="1"/>
</dbReference>
<dbReference type="EMBL" id="CP034458">
    <property type="protein sequence ID" value="QBM88261.1"/>
    <property type="molecule type" value="Genomic_DNA"/>
</dbReference>
<dbReference type="PANTHER" id="PTHR28020">
    <property type="entry name" value="YAP1-BINDING PROTEIN 1-RELATED"/>
    <property type="match status" value="1"/>
</dbReference>
<gene>
    <name evidence="1" type="primary">MPUL0C02270</name>
    <name evidence="1" type="ORF">METSCH_C02270</name>
</gene>
<dbReference type="InterPro" id="IPR013877">
    <property type="entry name" value="YAP-bd/ALF4/Glomulin"/>
</dbReference>
<dbReference type="Proteomes" id="UP000292447">
    <property type="component" value="Chromosome III"/>
</dbReference>
<protein>
    <submittedName>
        <fullName evidence="1">Uncharacterized protein family, YAP/Alf4/glomulin</fullName>
    </submittedName>
</protein>